<evidence type="ECO:0000313" key="4">
    <source>
        <dbReference type="Proteomes" id="UP000601435"/>
    </source>
</evidence>
<dbReference type="SUPFAM" id="SSF56672">
    <property type="entry name" value="DNA/RNA polymerases"/>
    <property type="match status" value="1"/>
</dbReference>
<proteinExistence type="predicted"/>
<dbReference type="GO" id="GO:0003677">
    <property type="term" value="F:DNA binding"/>
    <property type="evidence" value="ECO:0007669"/>
    <property type="project" value="InterPro"/>
</dbReference>
<dbReference type="AlphaFoldDB" id="A0A812WZE1"/>
<evidence type="ECO:0000256" key="1">
    <source>
        <dbReference type="ARBA" id="ARBA00023172"/>
    </source>
</evidence>
<feature type="non-terminal residue" evidence="3">
    <location>
        <position position="1223"/>
    </location>
</feature>
<feature type="chain" id="PRO_5032300483" description="Reverse transcriptase domain-containing protein" evidence="2">
    <location>
        <begin position="22"/>
        <end position="1223"/>
    </location>
</feature>
<accession>A0A812WZE1</accession>
<dbReference type="Proteomes" id="UP000601435">
    <property type="component" value="Unassembled WGS sequence"/>
</dbReference>
<gene>
    <name evidence="3" type="ORF">SNEC2469_LOCUS20377</name>
</gene>
<feature type="signal peptide" evidence="2">
    <location>
        <begin position="1"/>
        <end position="21"/>
    </location>
</feature>
<keyword evidence="1" id="KW-0233">DNA recombination</keyword>
<evidence type="ECO:0000256" key="2">
    <source>
        <dbReference type="SAM" id="SignalP"/>
    </source>
</evidence>
<feature type="non-terminal residue" evidence="3">
    <location>
        <position position="1"/>
    </location>
</feature>
<dbReference type="GO" id="GO:0006310">
    <property type="term" value="P:DNA recombination"/>
    <property type="evidence" value="ECO:0007669"/>
    <property type="project" value="UniProtKB-KW"/>
</dbReference>
<dbReference type="SUPFAM" id="SSF56349">
    <property type="entry name" value="DNA breaking-rejoining enzymes"/>
    <property type="match status" value="1"/>
</dbReference>
<evidence type="ECO:0008006" key="5">
    <source>
        <dbReference type="Google" id="ProtNLM"/>
    </source>
</evidence>
<keyword evidence="4" id="KW-1185">Reference proteome</keyword>
<evidence type="ECO:0000313" key="3">
    <source>
        <dbReference type="EMBL" id="CAE7706879.1"/>
    </source>
</evidence>
<organism evidence="3 4">
    <name type="scientific">Symbiodinium necroappetens</name>
    <dbReference type="NCBI Taxonomy" id="1628268"/>
    <lineage>
        <taxon>Eukaryota</taxon>
        <taxon>Sar</taxon>
        <taxon>Alveolata</taxon>
        <taxon>Dinophyceae</taxon>
        <taxon>Suessiales</taxon>
        <taxon>Symbiodiniaceae</taxon>
        <taxon>Symbiodinium</taxon>
    </lineage>
</organism>
<keyword evidence="2" id="KW-0732">Signal</keyword>
<dbReference type="InterPro" id="IPR011010">
    <property type="entry name" value="DNA_brk_join_enz"/>
</dbReference>
<dbReference type="InterPro" id="IPR013762">
    <property type="entry name" value="Integrase-like_cat_sf"/>
</dbReference>
<reference evidence="3" key="1">
    <citation type="submission" date="2021-02" db="EMBL/GenBank/DDBJ databases">
        <authorList>
            <person name="Dougan E. K."/>
            <person name="Rhodes N."/>
            <person name="Thang M."/>
            <person name="Chan C."/>
        </authorList>
    </citation>
    <scope>NUCLEOTIDE SEQUENCE</scope>
</reference>
<dbReference type="InterPro" id="IPR043502">
    <property type="entry name" value="DNA/RNA_pol_sf"/>
</dbReference>
<protein>
    <recommendedName>
        <fullName evidence="5">Reverse transcriptase domain-containing protein</fullName>
    </recommendedName>
</protein>
<comment type="caution">
    <text evidence="3">The sequence shown here is derived from an EMBL/GenBank/DDBJ whole genome shotgun (WGS) entry which is preliminary data.</text>
</comment>
<sequence length="1223" mass="134456">FSWIQAILLIGAGALLHYGERKWHERFILSTTTPSSDLRSIGYCVVATPDGDIYGESLAAPNVQGLALLGEDRAAPPGLARRNIYRFEDGNIGHAPDATEIAHMRGAALQEQADLQKEIDDHGVGVAAPHVVASTPAPTAATAPIGPVLAPAAGFVWVVAATEGVRARGSLVPLNQVVGGYQAGTKGVAGLADGSVIFAELIPAHELQAYATAVTTPPTATVVPPPGGGAIGVGMADDARTLAVRYGTDGKRRREVRDGVELASESPWGDWPIKGPRTARWVGQYFVTNGGGPLTMHNTWKVNCKLQPSDNGVLEHEALCKMLELAIEYDQLNIGELASIELACRRLQMIQYRWRERILGSVSSGTVDDESHFFLGVDPTRGNLCICPALNSWLGEELHKESQANKEQRKAREAASLARLERMYKAVGPPPQSRPEEALEALLGGMTLYSQDTDCTIASFDETLVSWPSPGSCPVNVAERLDPETSHLLSLAGMPALLAEEGSAPEEEVVKPYMDPALASSPNSLGRFYGRLHQSHMLTFVSGRHAHTVGVFFVHKKSGKLRLILDTRAANRWLFLLIFVVSSGCKGEDYITPEYATLPMGWSWSLFFCQHVLQSAAAQAGLPETDCIEDRSWIGQVSEGRAIHAEYVDNFFVCGIDREFVQQSFDRLRGILESWGFAIHEVTEAQPIVEGLGLRFDGAERRVTLTSQRVWKLRLSAIALGRLRGPPPPKWIEKIVGHFTFAMMVRREALSVFSSVYKYIRASPCEQWRYSVEGAIKARANALGLKPEEHLPADLQQECARVCSSEFKEIPAGVLSFEAWHTVFSGAWDYHENILRTEGRAMISGIRHKLRAVRSQQRPRPIMEVRVLRPPAAKAQPRPCKIRRIDPAVPDVPAILAGATSALEMGKLRRTTTQDRYSKVLLAFYQWVQFYQSLTSDWDALLTGYLNELYVLNQNVSAAEYVFAAFKFKHPQFGKHGSLTLPRATQALEGFRNLAPPQMRLPTPWVAFIAVVGLLLAHGEVLMAIALLIQWDLLLRPGELIGLQPQHMVPPMPTANMPSWGVILAPSEESNTPSKANVFDESVTLSQQVEFILPALEALVATRAKFGPLFPFTGVQLGRKFKEAADYLNLHELNLTLHGNRHGGASDLRLRGTPLKEIKKRGRWAADSSLRRYEKATLAQQQIHKVPLATRLYGAFVEQQLPRSARLLQLAVTCPAGSSLEQL</sequence>
<dbReference type="OrthoDB" id="425707at2759"/>
<dbReference type="GO" id="GO:0015074">
    <property type="term" value="P:DNA integration"/>
    <property type="evidence" value="ECO:0007669"/>
    <property type="project" value="InterPro"/>
</dbReference>
<dbReference type="Gene3D" id="1.10.443.10">
    <property type="entry name" value="Intergrase catalytic core"/>
    <property type="match status" value="1"/>
</dbReference>
<dbReference type="EMBL" id="CAJNJA010035422">
    <property type="protein sequence ID" value="CAE7706879.1"/>
    <property type="molecule type" value="Genomic_DNA"/>
</dbReference>
<name>A0A812WZE1_9DINO</name>